<evidence type="ECO:0000313" key="4">
    <source>
        <dbReference type="Proteomes" id="UP001320148"/>
    </source>
</evidence>
<dbReference type="InterPro" id="IPR058208">
    <property type="entry name" value="PACE"/>
</dbReference>
<feature type="domain" description="Chlorhexidine efflux transporter" evidence="2">
    <location>
        <begin position="77"/>
        <end position="139"/>
    </location>
</feature>
<evidence type="ECO:0000256" key="1">
    <source>
        <dbReference type="SAM" id="Phobius"/>
    </source>
</evidence>
<dbReference type="NCBIfam" id="NF033664">
    <property type="entry name" value="PACE_transport"/>
    <property type="match status" value="1"/>
</dbReference>
<feature type="transmembrane region" description="Helical" evidence="1">
    <location>
        <begin position="16"/>
        <end position="34"/>
    </location>
</feature>
<organism evidence="3 4">
    <name type="scientific">Desulfoluna limicola</name>
    <dbReference type="NCBI Taxonomy" id="2810562"/>
    <lineage>
        <taxon>Bacteria</taxon>
        <taxon>Pseudomonadati</taxon>
        <taxon>Thermodesulfobacteriota</taxon>
        <taxon>Desulfobacteria</taxon>
        <taxon>Desulfobacterales</taxon>
        <taxon>Desulfolunaceae</taxon>
        <taxon>Desulfoluna</taxon>
    </lineage>
</organism>
<reference evidence="3 4" key="1">
    <citation type="submission" date="2021-02" db="EMBL/GenBank/DDBJ databases">
        <title>Complete genome of Desulfoluna sp. strain ASN36.</title>
        <authorList>
            <person name="Takahashi A."/>
            <person name="Kojima H."/>
            <person name="Fukui M."/>
        </authorList>
    </citation>
    <scope>NUCLEOTIDE SEQUENCE [LARGE SCALE GENOMIC DNA]</scope>
    <source>
        <strain evidence="3 4">ASN36</strain>
    </source>
</reference>
<feature type="transmembrane region" description="Helical" evidence="1">
    <location>
        <begin position="117"/>
        <end position="134"/>
    </location>
</feature>
<gene>
    <name evidence="3" type="ORF">DSLASN_45530</name>
</gene>
<feature type="domain" description="Chlorhexidine efflux transporter" evidence="2">
    <location>
        <begin position="6"/>
        <end position="66"/>
    </location>
</feature>
<protein>
    <submittedName>
        <fullName evidence="3">Membrane protein</fullName>
    </submittedName>
</protein>
<name>A0ABN6F9L8_9BACT</name>
<keyword evidence="1" id="KW-0472">Membrane</keyword>
<keyword evidence="4" id="KW-1185">Reference proteome</keyword>
<accession>A0ABN6F9L8</accession>
<feature type="transmembrane region" description="Helical" evidence="1">
    <location>
        <begin position="83"/>
        <end position="105"/>
    </location>
</feature>
<keyword evidence="1" id="KW-1133">Transmembrane helix</keyword>
<proteinExistence type="predicted"/>
<feature type="transmembrane region" description="Helical" evidence="1">
    <location>
        <begin position="40"/>
        <end position="62"/>
    </location>
</feature>
<sequence>MNTTMRTTGDRIRHTLFYELFLLIICTPLLAWALKKPMETMGALSLVMSLMAMAWNYAYNILFDHGLLRLGKPLYPRSLSLRMCHALLFEVGLMCATIPTVMWWLDLPFFKALMLDLAYLVVVPVYTIAYNGLYDRMFPVGGVPMGKQGLRTETAEVGN</sequence>
<evidence type="ECO:0000313" key="3">
    <source>
        <dbReference type="EMBL" id="BCS98921.1"/>
    </source>
</evidence>
<keyword evidence="1" id="KW-0812">Transmembrane</keyword>
<dbReference type="InterPro" id="IPR007896">
    <property type="entry name" value="BTP_bacteria"/>
</dbReference>
<dbReference type="Pfam" id="PF05232">
    <property type="entry name" value="BTP"/>
    <property type="match status" value="2"/>
</dbReference>
<dbReference type="EMBL" id="AP024488">
    <property type="protein sequence ID" value="BCS98921.1"/>
    <property type="molecule type" value="Genomic_DNA"/>
</dbReference>
<evidence type="ECO:0000259" key="2">
    <source>
        <dbReference type="Pfam" id="PF05232"/>
    </source>
</evidence>
<dbReference type="RefSeq" id="WP_236890280.1">
    <property type="nucleotide sequence ID" value="NZ_AP024488.1"/>
</dbReference>
<dbReference type="Proteomes" id="UP001320148">
    <property type="component" value="Chromosome"/>
</dbReference>